<reference evidence="1" key="2">
    <citation type="submission" date="2022-01" db="EMBL/GenBank/DDBJ databases">
        <authorList>
            <person name="Yamashiro T."/>
            <person name="Shiraishi A."/>
            <person name="Satake H."/>
            <person name="Nakayama K."/>
        </authorList>
    </citation>
    <scope>NUCLEOTIDE SEQUENCE</scope>
</reference>
<reference evidence="1" key="1">
    <citation type="journal article" date="2022" name="Int. J. Mol. Sci.">
        <title>Draft Genome of Tanacetum Coccineum: Genomic Comparison of Closely Related Tanacetum-Family Plants.</title>
        <authorList>
            <person name="Yamashiro T."/>
            <person name="Shiraishi A."/>
            <person name="Nakayama K."/>
            <person name="Satake H."/>
        </authorList>
    </citation>
    <scope>NUCLEOTIDE SEQUENCE</scope>
</reference>
<evidence type="ECO:0000313" key="2">
    <source>
        <dbReference type="Proteomes" id="UP001151760"/>
    </source>
</evidence>
<name>A0ABQ5E1T3_9ASTR</name>
<evidence type="ECO:0008006" key="3">
    <source>
        <dbReference type="Google" id="ProtNLM"/>
    </source>
</evidence>
<organism evidence="1 2">
    <name type="scientific">Tanacetum coccineum</name>
    <dbReference type="NCBI Taxonomy" id="301880"/>
    <lineage>
        <taxon>Eukaryota</taxon>
        <taxon>Viridiplantae</taxon>
        <taxon>Streptophyta</taxon>
        <taxon>Embryophyta</taxon>
        <taxon>Tracheophyta</taxon>
        <taxon>Spermatophyta</taxon>
        <taxon>Magnoliopsida</taxon>
        <taxon>eudicotyledons</taxon>
        <taxon>Gunneridae</taxon>
        <taxon>Pentapetalae</taxon>
        <taxon>asterids</taxon>
        <taxon>campanulids</taxon>
        <taxon>Asterales</taxon>
        <taxon>Asteraceae</taxon>
        <taxon>Asteroideae</taxon>
        <taxon>Anthemideae</taxon>
        <taxon>Anthemidinae</taxon>
        <taxon>Tanacetum</taxon>
    </lineage>
</organism>
<accession>A0ABQ5E1T3</accession>
<proteinExistence type="predicted"/>
<dbReference type="Proteomes" id="UP001151760">
    <property type="component" value="Unassembled WGS sequence"/>
</dbReference>
<dbReference type="EMBL" id="BQNB010015867">
    <property type="protein sequence ID" value="GJT45049.1"/>
    <property type="molecule type" value="Genomic_DNA"/>
</dbReference>
<sequence>MRSFGYGVLDLLVVDDFIKLGHGYAVFANVNTAQAMVLNSSKSWDTEYLSRMIRRIGCQNQLVSVHELDAMVKQLGYDGVDEPMYYYYLRLMTDLDVGLLALGSDEDVHSLSYLICNFKVIEVFIEYRITTLNYFYMSNSQIRATIEEYQKDIGVEASSASPKKNELLMLEWYDNNTPANASSNIGSVTPKSIPRRLFSHSCDETMIPYTQLWLSHEATFGIDNLDPLPPLDLNIPAHVSTDEGILSDHTKVQDRLGEELSNENEPDDVNHASVNKDNHHGYTYRVDEHLDNDNAPLENAALIGEDIQHDSYPQDFEYDADSSENEEANDYADSDYQFTNIGVSSEVSDNVFMEKDGYEIDINDFDTDSGGEGHCPGGRRSALNKLKKAFMQGEGNGSKYGFYCGQGFASSKEVKDRVYLHSIKTRRELKLVRNNKLRVRATCFGKTLVYATASHGADVDVGGEMDGKCNCPWVNPGIPMKAVQDILQRELEVHISISKDFRAKTKADKEIKDKRVSFKQSNMYTLVQNTAATTTVSFEKCMNELKSLKVRAHAWLSKLPANHLSMAHFSSRAHTDILLNNL</sequence>
<evidence type="ECO:0000313" key="1">
    <source>
        <dbReference type="EMBL" id="GJT45049.1"/>
    </source>
</evidence>
<keyword evidence="2" id="KW-1185">Reference proteome</keyword>
<protein>
    <recommendedName>
        <fullName evidence="3">Transposase MuDR plant domain-containing protein</fullName>
    </recommendedName>
</protein>
<gene>
    <name evidence="1" type="ORF">Tco_0953764</name>
</gene>
<comment type="caution">
    <text evidence="1">The sequence shown here is derived from an EMBL/GenBank/DDBJ whole genome shotgun (WGS) entry which is preliminary data.</text>
</comment>
<feature type="non-terminal residue" evidence="1">
    <location>
        <position position="582"/>
    </location>
</feature>